<dbReference type="Proteomes" id="UP000799302">
    <property type="component" value="Unassembled WGS sequence"/>
</dbReference>
<dbReference type="AlphaFoldDB" id="A0A6A6TVG6"/>
<dbReference type="PANTHER" id="PTHR23524:SF1">
    <property type="entry name" value="MRH DOMAIN-CONTAINING PROTEIN-RELATED"/>
    <property type="match status" value="1"/>
</dbReference>
<keyword evidence="3" id="KW-0812">Transmembrane</keyword>
<feature type="transmembrane region" description="Helical" evidence="3">
    <location>
        <begin position="80"/>
        <end position="101"/>
    </location>
</feature>
<feature type="transmembrane region" description="Helical" evidence="3">
    <location>
        <begin position="513"/>
        <end position="536"/>
    </location>
</feature>
<evidence type="ECO:0000256" key="1">
    <source>
        <dbReference type="ARBA" id="ARBA00004141"/>
    </source>
</evidence>
<dbReference type="OrthoDB" id="18110at2759"/>
<evidence type="ECO:0000313" key="4">
    <source>
        <dbReference type="EMBL" id="KAF2663730.1"/>
    </source>
</evidence>
<dbReference type="InterPro" id="IPR036259">
    <property type="entry name" value="MFS_trans_sf"/>
</dbReference>
<keyword evidence="3" id="KW-0472">Membrane</keyword>
<dbReference type="SUPFAM" id="SSF103473">
    <property type="entry name" value="MFS general substrate transporter"/>
    <property type="match status" value="2"/>
</dbReference>
<proteinExistence type="predicted"/>
<feature type="region of interest" description="Disordered" evidence="2">
    <location>
        <begin position="133"/>
        <end position="155"/>
    </location>
</feature>
<feature type="transmembrane region" description="Helical" evidence="3">
    <location>
        <begin position="113"/>
        <end position="133"/>
    </location>
</feature>
<dbReference type="GO" id="GO:0016020">
    <property type="term" value="C:membrane"/>
    <property type="evidence" value="ECO:0007669"/>
    <property type="project" value="UniProtKB-SubCell"/>
</dbReference>
<evidence type="ECO:0000256" key="2">
    <source>
        <dbReference type="SAM" id="MobiDB-lite"/>
    </source>
</evidence>
<dbReference type="CDD" id="cd06174">
    <property type="entry name" value="MFS"/>
    <property type="match status" value="1"/>
</dbReference>
<organism evidence="4 5">
    <name type="scientific">Microthyrium microscopicum</name>
    <dbReference type="NCBI Taxonomy" id="703497"/>
    <lineage>
        <taxon>Eukaryota</taxon>
        <taxon>Fungi</taxon>
        <taxon>Dikarya</taxon>
        <taxon>Ascomycota</taxon>
        <taxon>Pezizomycotina</taxon>
        <taxon>Dothideomycetes</taxon>
        <taxon>Dothideomycetes incertae sedis</taxon>
        <taxon>Microthyriales</taxon>
        <taxon>Microthyriaceae</taxon>
        <taxon>Microthyrium</taxon>
    </lineage>
</organism>
<dbReference type="GO" id="GO:0022857">
    <property type="term" value="F:transmembrane transporter activity"/>
    <property type="evidence" value="ECO:0007669"/>
    <property type="project" value="InterPro"/>
</dbReference>
<evidence type="ECO:0000256" key="3">
    <source>
        <dbReference type="SAM" id="Phobius"/>
    </source>
</evidence>
<feature type="transmembrane region" description="Helical" evidence="3">
    <location>
        <begin position="411"/>
        <end position="434"/>
    </location>
</feature>
<protein>
    <submittedName>
        <fullName evidence="4">MFS general substrate transporter</fullName>
    </submittedName>
</protein>
<gene>
    <name evidence="4" type="ORF">BT63DRAFT_110995</name>
</gene>
<name>A0A6A6TVG6_9PEZI</name>
<dbReference type="Gene3D" id="1.20.1250.20">
    <property type="entry name" value="MFS general substrate transporter like domains"/>
    <property type="match status" value="1"/>
</dbReference>
<feature type="transmembrane region" description="Helical" evidence="3">
    <location>
        <begin position="13"/>
        <end position="40"/>
    </location>
</feature>
<evidence type="ECO:0000313" key="5">
    <source>
        <dbReference type="Proteomes" id="UP000799302"/>
    </source>
</evidence>
<feature type="transmembrane region" description="Helical" evidence="3">
    <location>
        <begin position="226"/>
        <end position="245"/>
    </location>
</feature>
<comment type="subcellular location">
    <subcellularLocation>
        <location evidence="1">Membrane</location>
        <topology evidence="1">Multi-pass membrane protein</topology>
    </subcellularLocation>
</comment>
<feature type="transmembrane region" description="Helical" evidence="3">
    <location>
        <begin position="482"/>
        <end position="507"/>
    </location>
</feature>
<feature type="transmembrane region" description="Helical" evidence="3">
    <location>
        <begin position="185"/>
        <end position="205"/>
    </location>
</feature>
<dbReference type="PANTHER" id="PTHR23524">
    <property type="entry name" value="TRANSPORTER, PUTATIVE (AFU_ORTHOLOGUE AFUA_8G04850)-RELATED"/>
    <property type="match status" value="1"/>
</dbReference>
<keyword evidence="3" id="KW-1133">Transmembrane helix</keyword>
<dbReference type="EMBL" id="MU004244">
    <property type="protein sequence ID" value="KAF2663730.1"/>
    <property type="molecule type" value="Genomic_DNA"/>
</dbReference>
<feature type="transmembrane region" description="Helical" evidence="3">
    <location>
        <begin position="294"/>
        <end position="317"/>
    </location>
</feature>
<feature type="compositionally biased region" description="Polar residues" evidence="2">
    <location>
        <begin position="143"/>
        <end position="155"/>
    </location>
</feature>
<reference evidence="4" key="1">
    <citation type="journal article" date="2020" name="Stud. Mycol.">
        <title>101 Dothideomycetes genomes: a test case for predicting lifestyles and emergence of pathogens.</title>
        <authorList>
            <person name="Haridas S."/>
            <person name="Albert R."/>
            <person name="Binder M."/>
            <person name="Bloem J."/>
            <person name="Labutti K."/>
            <person name="Salamov A."/>
            <person name="Andreopoulos B."/>
            <person name="Baker S."/>
            <person name="Barry K."/>
            <person name="Bills G."/>
            <person name="Bluhm B."/>
            <person name="Cannon C."/>
            <person name="Castanera R."/>
            <person name="Culley D."/>
            <person name="Daum C."/>
            <person name="Ezra D."/>
            <person name="Gonzalez J."/>
            <person name="Henrissat B."/>
            <person name="Kuo A."/>
            <person name="Liang C."/>
            <person name="Lipzen A."/>
            <person name="Lutzoni F."/>
            <person name="Magnuson J."/>
            <person name="Mondo S."/>
            <person name="Nolan M."/>
            <person name="Ohm R."/>
            <person name="Pangilinan J."/>
            <person name="Park H.-J."/>
            <person name="Ramirez L."/>
            <person name="Alfaro M."/>
            <person name="Sun H."/>
            <person name="Tritt A."/>
            <person name="Yoshinaga Y."/>
            <person name="Zwiers L.-H."/>
            <person name="Turgeon B."/>
            <person name="Goodwin S."/>
            <person name="Spatafora J."/>
            <person name="Crous P."/>
            <person name="Grigoriev I."/>
        </authorList>
    </citation>
    <scope>NUCLEOTIDE SEQUENCE</scope>
    <source>
        <strain evidence="4">CBS 115976</strain>
    </source>
</reference>
<sequence>MTYLGITATPSQAATYFLCVCLFSISFLVFLNSAISFVITERIGQKKHVGDAVGTLGFADELLALFACPIWGVLSDRIGVRWVAVSGYTIVGLALVTVTFAKNVYPQLLLARLFFAIGGSATSTMVTAILPSMTQKSKPDPPTHTQSDPDFTPSISSELTITPARTLLSPPSSNIHDPQASSSRLAGYVGMATGLGALLALFLFLPLPAHLQAIGQSRSQAVASSFYIVASVALAVGIICIFGLANLPGEGPKSIGHIISRRSDLRGEHPPPTAYPALLVRAVALGFRDGDVGLAYVGGFVARASSVAISLFIPLYVNAYFIKSGRCPTSEPGAPPSVIKDECRTAYIVAAKLTGVSQLVALLCAPLFGYLGAHYRSSNAPLLVAAVAGLAGNAAFGRLTSPDPGEGGGVAIYLLVMMMGIGQIGAIVCSLGLLARGIHTEEEQVATGSGNGLHEAVDSEATPLIRPVGTTKKMSTRAYLKGSIAGVYSLAGGAGILLLTKVGGVLFDNVDPGIPFFIMAGFNGLLLLVGGASAFLNMLKRDRSVRGGLQHDSTIQE</sequence>
<keyword evidence="5" id="KW-1185">Reference proteome</keyword>
<feature type="transmembrane region" description="Helical" evidence="3">
    <location>
        <begin position="52"/>
        <end position="74"/>
    </location>
</feature>
<dbReference type="Pfam" id="PF07690">
    <property type="entry name" value="MFS_1"/>
    <property type="match status" value="1"/>
</dbReference>
<dbReference type="InterPro" id="IPR011701">
    <property type="entry name" value="MFS"/>
</dbReference>
<accession>A0A6A6TVG6</accession>